<dbReference type="Pfam" id="PF20109">
    <property type="entry name" value="Trans_reg_dom"/>
    <property type="match status" value="1"/>
</dbReference>
<dbReference type="InterPro" id="IPR045465">
    <property type="entry name" value="Trans_reg_dom"/>
</dbReference>
<organism evidence="2 3">
    <name type="scientific">Sphingobium scionense</name>
    <dbReference type="NCBI Taxonomy" id="1404341"/>
    <lineage>
        <taxon>Bacteria</taxon>
        <taxon>Pseudomonadati</taxon>
        <taxon>Pseudomonadota</taxon>
        <taxon>Alphaproteobacteria</taxon>
        <taxon>Sphingomonadales</taxon>
        <taxon>Sphingomonadaceae</taxon>
        <taxon>Sphingobium</taxon>
    </lineage>
</organism>
<sequence length="84" mass="9645">MPTASDWRSQAIAAETADLDYADFAQEFLRHNKEYRRQYARYAARRNGASSKETLSTGFARRWGLVFSDRSRCFRRSVSCALAA</sequence>
<gene>
    <name evidence="2" type="ORF">GGQ90_003978</name>
</gene>
<accession>A0A7W6PYD6</accession>
<name>A0A7W6PYD6_9SPHN</name>
<dbReference type="EMBL" id="JACIEU010000017">
    <property type="protein sequence ID" value="MBB4150177.1"/>
    <property type="molecule type" value="Genomic_DNA"/>
</dbReference>
<protein>
    <recommendedName>
        <fullName evidence="1">Transcriptional regulator-like domain-containing protein</fullName>
    </recommendedName>
</protein>
<evidence type="ECO:0000259" key="1">
    <source>
        <dbReference type="Pfam" id="PF20109"/>
    </source>
</evidence>
<reference evidence="2 3" key="1">
    <citation type="submission" date="2020-08" db="EMBL/GenBank/DDBJ databases">
        <title>Genomic Encyclopedia of Type Strains, Phase IV (KMG-IV): sequencing the most valuable type-strain genomes for metagenomic binning, comparative biology and taxonomic classification.</title>
        <authorList>
            <person name="Goeker M."/>
        </authorList>
    </citation>
    <scope>NUCLEOTIDE SEQUENCE [LARGE SCALE GENOMIC DNA]</scope>
    <source>
        <strain evidence="2 3">DSM 19371</strain>
    </source>
</reference>
<proteinExistence type="predicted"/>
<dbReference type="Proteomes" id="UP000590524">
    <property type="component" value="Unassembled WGS sequence"/>
</dbReference>
<keyword evidence="3" id="KW-1185">Reference proteome</keyword>
<dbReference type="RefSeq" id="WP_015460455.1">
    <property type="nucleotide sequence ID" value="NZ_JACIEU010000017.1"/>
</dbReference>
<evidence type="ECO:0000313" key="3">
    <source>
        <dbReference type="Proteomes" id="UP000590524"/>
    </source>
</evidence>
<dbReference type="AlphaFoldDB" id="A0A7W6PYD6"/>
<evidence type="ECO:0000313" key="2">
    <source>
        <dbReference type="EMBL" id="MBB4150177.1"/>
    </source>
</evidence>
<feature type="domain" description="Transcriptional regulator-like" evidence="1">
    <location>
        <begin position="6"/>
        <end position="67"/>
    </location>
</feature>
<comment type="caution">
    <text evidence="2">The sequence shown here is derived from an EMBL/GenBank/DDBJ whole genome shotgun (WGS) entry which is preliminary data.</text>
</comment>